<dbReference type="GO" id="GO:0005524">
    <property type="term" value="F:ATP binding"/>
    <property type="evidence" value="ECO:0007669"/>
    <property type="project" value="UniProtKB-UniRule"/>
</dbReference>
<evidence type="ECO:0000256" key="2">
    <source>
        <dbReference type="ARBA" id="ARBA00004870"/>
    </source>
</evidence>
<dbReference type="GO" id="GO:0009244">
    <property type="term" value="P:lipopolysaccharide core region biosynthetic process"/>
    <property type="evidence" value="ECO:0007669"/>
    <property type="project" value="TreeGrafter"/>
</dbReference>
<dbReference type="SUPFAM" id="SSF52540">
    <property type="entry name" value="P-loop containing nucleoside triphosphate hydrolases"/>
    <property type="match status" value="1"/>
</dbReference>
<dbReference type="GO" id="GO:0009029">
    <property type="term" value="F:lipid-A 4'-kinase activity"/>
    <property type="evidence" value="ECO:0007669"/>
    <property type="project" value="UniProtKB-UniRule"/>
</dbReference>
<keyword evidence="7 13" id="KW-0808">Transferase</keyword>
<dbReference type="Pfam" id="PF02606">
    <property type="entry name" value="LpxK"/>
    <property type="match status" value="1"/>
</dbReference>
<keyword evidence="10 13" id="KW-0067">ATP-binding</keyword>
<dbReference type="Proteomes" id="UP000823635">
    <property type="component" value="Unassembled WGS sequence"/>
</dbReference>
<comment type="similarity">
    <text evidence="13">Belongs to the LpxK family.</text>
</comment>
<sequence>MIGLLSKTVLLPYFIILKIRHLCYDRGWIKSKKYCTPVICVGNITVGGTGKTPHTEMIIRHLGPSAGIAVLSRGYKRKSKGFRIVETSDTFSESGDEPLQIKQKFPQITVAVCKDRIEGVDRLLAMERKPDIILLDDAFQYRKIVPSHSILLIDSGRSIKGDNLLPIGRLRDLPCQIRRADSVVITKCSMAVEYENGIIDEAATGKVLQSERERWRKSLGLRKEQGLYFSSIVYKRPVAVFENEADNRYLYSRAAICFSAIANDRLFKNHIAAEYNLLDSIRFADHKSFSRSDMKLISGMSAKYPLAVVFTTEKDCKRLASCSFVDDEVKRRLFYIPVETEILIEKERKAFFDALK</sequence>
<comment type="catalytic activity">
    <reaction evidence="13">
        <text>a lipid A disaccharide + ATP = a lipid IVA + ADP + H(+)</text>
        <dbReference type="Rhea" id="RHEA:67840"/>
        <dbReference type="ChEBI" id="CHEBI:15378"/>
        <dbReference type="ChEBI" id="CHEBI:30616"/>
        <dbReference type="ChEBI" id="CHEBI:176343"/>
        <dbReference type="ChEBI" id="CHEBI:176425"/>
        <dbReference type="ChEBI" id="CHEBI:456216"/>
        <dbReference type="EC" id="2.7.1.130"/>
    </reaction>
</comment>
<evidence type="ECO:0000256" key="7">
    <source>
        <dbReference type="ARBA" id="ARBA00022679"/>
    </source>
</evidence>
<dbReference type="EMBL" id="JADINB010000011">
    <property type="protein sequence ID" value="MBO8428408.1"/>
    <property type="molecule type" value="Genomic_DNA"/>
</dbReference>
<evidence type="ECO:0000256" key="9">
    <source>
        <dbReference type="ARBA" id="ARBA00022777"/>
    </source>
</evidence>
<accession>A0A9D9GYB0</accession>
<comment type="caution">
    <text evidence="14">The sequence shown here is derived from an EMBL/GenBank/DDBJ whole genome shotgun (WGS) entry which is preliminary data.</text>
</comment>
<dbReference type="InterPro" id="IPR027417">
    <property type="entry name" value="P-loop_NTPase"/>
</dbReference>
<keyword evidence="11 13" id="KW-0443">Lipid metabolism</keyword>
<evidence type="ECO:0000313" key="15">
    <source>
        <dbReference type="Proteomes" id="UP000823635"/>
    </source>
</evidence>
<name>A0A9D9GYB0_9BACT</name>
<reference evidence="14" key="2">
    <citation type="journal article" date="2021" name="PeerJ">
        <title>Extensive microbial diversity within the chicken gut microbiome revealed by metagenomics and culture.</title>
        <authorList>
            <person name="Gilroy R."/>
            <person name="Ravi A."/>
            <person name="Getino M."/>
            <person name="Pursley I."/>
            <person name="Horton D.L."/>
            <person name="Alikhan N.F."/>
            <person name="Baker D."/>
            <person name="Gharbi K."/>
            <person name="Hall N."/>
            <person name="Watson M."/>
            <person name="Adriaenssens E.M."/>
            <person name="Foster-Nyarko E."/>
            <person name="Jarju S."/>
            <person name="Secka A."/>
            <person name="Antonio M."/>
            <person name="Oren A."/>
            <person name="Chaudhuri R.R."/>
            <person name="La Ragione R."/>
            <person name="Hildebrand F."/>
            <person name="Pallen M.J."/>
        </authorList>
    </citation>
    <scope>NUCLEOTIDE SEQUENCE</scope>
    <source>
        <strain evidence="14">15467</strain>
    </source>
</reference>
<evidence type="ECO:0000256" key="3">
    <source>
        <dbReference type="ARBA" id="ARBA00012071"/>
    </source>
</evidence>
<evidence type="ECO:0000256" key="4">
    <source>
        <dbReference type="ARBA" id="ARBA00016436"/>
    </source>
</evidence>
<gene>
    <name evidence="13 14" type="primary">lpxK</name>
    <name evidence="14" type="ORF">IAC68_00540</name>
</gene>
<reference evidence="14" key="1">
    <citation type="submission" date="2020-10" db="EMBL/GenBank/DDBJ databases">
        <authorList>
            <person name="Gilroy R."/>
        </authorList>
    </citation>
    <scope>NUCLEOTIDE SEQUENCE</scope>
    <source>
        <strain evidence="14">15467</strain>
    </source>
</reference>
<dbReference type="GO" id="GO:0005886">
    <property type="term" value="C:plasma membrane"/>
    <property type="evidence" value="ECO:0007669"/>
    <property type="project" value="TreeGrafter"/>
</dbReference>
<dbReference type="NCBIfam" id="TIGR00682">
    <property type="entry name" value="lpxK"/>
    <property type="match status" value="1"/>
</dbReference>
<dbReference type="PANTHER" id="PTHR42724:SF1">
    <property type="entry name" value="TETRAACYLDISACCHARIDE 4'-KINASE, MITOCHONDRIAL-RELATED"/>
    <property type="match status" value="1"/>
</dbReference>
<evidence type="ECO:0000256" key="1">
    <source>
        <dbReference type="ARBA" id="ARBA00002274"/>
    </source>
</evidence>
<evidence type="ECO:0000313" key="14">
    <source>
        <dbReference type="EMBL" id="MBO8428408.1"/>
    </source>
</evidence>
<comment type="function">
    <text evidence="1 13">Transfers the gamma-phosphate of ATP to the 4'-position of a tetraacyldisaccharide 1-phosphate intermediate (termed DS-1-P) to form tetraacyldisaccharide 1,4'-bis-phosphate (lipid IVA).</text>
</comment>
<organism evidence="14 15">
    <name type="scientific">Candidatus Egerieousia excrementavium</name>
    <dbReference type="NCBI Taxonomy" id="2840778"/>
    <lineage>
        <taxon>Bacteria</taxon>
        <taxon>Pseudomonadati</taxon>
        <taxon>Bacteroidota</taxon>
        <taxon>Bacteroidia</taxon>
        <taxon>Bacteroidales</taxon>
        <taxon>Candidatus Egerieousia</taxon>
    </lineage>
</organism>
<dbReference type="InterPro" id="IPR003758">
    <property type="entry name" value="LpxK"/>
</dbReference>
<keyword evidence="9 13" id="KW-0418">Kinase</keyword>
<dbReference type="HAMAP" id="MF_00409">
    <property type="entry name" value="LpxK"/>
    <property type="match status" value="1"/>
</dbReference>
<evidence type="ECO:0000256" key="8">
    <source>
        <dbReference type="ARBA" id="ARBA00022741"/>
    </source>
</evidence>
<evidence type="ECO:0000256" key="6">
    <source>
        <dbReference type="ARBA" id="ARBA00022556"/>
    </source>
</evidence>
<comment type="pathway">
    <text evidence="2 13">Glycolipid biosynthesis; lipid IV(A) biosynthesis; lipid IV(A) from (3R)-3-hydroxytetradecanoyl-[acyl-carrier-protein] and UDP-N-acetyl-alpha-D-glucosamine: step 6/6.</text>
</comment>
<keyword evidence="8 13" id="KW-0547">Nucleotide-binding</keyword>
<dbReference type="PANTHER" id="PTHR42724">
    <property type="entry name" value="TETRAACYLDISACCHARIDE 4'-KINASE"/>
    <property type="match status" value="1"/>
</dbReference>
<protein>
    <recommendedName>
        <fullName evidence="4 13">Tetraacyldisaccharide 4'-kinase</fullName>
        <ecNumber evidence="3 13">2.7.1.130</ecNumber>
    </recommendedName>
    <alternativeName>
        <fullName evidence="12 13">Lipid A 4'-kinase</fullName>
    </alternativeName>
</protein>
<feature type="binding site" evidence="13">
    <location>
        <begin position="45"/>
        <end position="52"/>
    </location>
    <ligand>
        <name>ATP</name>
        <dbReference type="ChEBI" id="CHEBI:30616"/>
    </ligand>
</feature>
<evidence type="ECO:0000256" key="11">
    <source>
        <dbReference type="ARBA" id="ARBA00023098"/>
    </source>
</evidence>
<dbReference type="EC" id="2.7.1.130" evidence="3 13"/>
<evidence type="ECO:0000256" key="13">
    <source>
        <dbReference type="HAMAP-Rule" id="MF_00409"/>
    </source>
</evidence>
<evidence type="ECO:0000256" key="5">
    <source>
        <dbReference type="ARBA" id="ARBA00022516"/>
    </source>
</evidence>
<keyword evidence="6 13" id="KW-0441">Lipid A biosynthesis</keyword>
<evidence type="ECO:0000256" key="12">
    <source>
        <dbReference type="ARBA" id="ARBA00029757"/>
    </source>
</evidence>
<dbReference type="AlphaFoldDB" id="A0A9D9GYB0"/>
<dbReference type="GO" id="GO:0009245">
    <property type="term" value="P:lipid A biosynthetic process"/>
    <property type="evidence" value="ECO:0007669"/>
    <property type="project" value="UniProtKB-UniRule"/>
</dbReference>
<evidence type="ECO:0000256" key="10">
    <source>
        <dbReference type="ARBA" id="ARBA00022840"/>
    </source>
</evidence>
<keyword evidence="5 13" id="KW-0444">Lipid biosynthesis</keyword>
<proteinExistence type="inferred from homology"/>